<dbReference type="PANTHER" id="PTHR46653:SF1">
    <property type="entry name" value="SPECIFICITY PROTEIN PHOSPHATASE, PUTATIVE-RELATED"/>
    <property type="match status" value="1"/>
</dbReference>
<sequence length="371" mass="43509">MNYDYIGVIKVEDGIFLVDQFASQDLEFIVTNKISSIINWASKQIPNHWESIGIIYISFPWIDNDQQIIFQSDESTNIAIRFIDDALINVESVIMLSAKGQNRSVSVLCVYLMKKYRWTLIRHYNLCIIEDQIQRRKLIFLINYYQQKLDCRNKDMEQKLGENDEMLLRNTYLISQTSGVAEFKDLDSKPKEFKLKFADKITMQIPPYDKIIFSKILEGTIIKINYEQNYNIYDQQAQKLNQPHQLKQSPLYTSPIQPQRPSSVQQIQQQRVQQNNFMNSRDQFFQKQQQQNQNGFTGSSRPQTAPNQLKAPRVQTTPYKGNIYSGQKSQSGKYPNSQFKPMKQRAQSPKTVYNVSNPYVQREFKAKTMKI</sequence>
<evidence type="ECO:0000313" key="4">
    <source>
        <dbReference type="Proteomes" id="UP000683925"/>
    </source>
</evidence>
<keyword evidence="4" id="KW-1185">Reference proteome</keyword>
<feature type="compositionally biased region" description="Polar residues" evidence="1">
    <location>
        <begin position="314"/>
        <end position="349"/>
    </location>
</feature>
<reference evidence="3" key="1">
    <citation type="submission" date="2021-01" db="EMBL/GenBank/DDBJ databases">
        <authorList>
            <consortium name="Genoscope - CEA"/>
            <person name="William W."/>
        </authorList>
    </citation>
    <scope>NUCLEOTIDE SEQUENCE</scope>
</reference>
<accession>A0A8S1STB0</accession>
<dbReference type="InterPro" id="IPR020422">
    <property type="entry name" value="TYR_PHOSPHATASE_DUAL_dom"/>
</dbReference>
<name>A0A8S1STB0_PAROT</name>
<evidence type="ECO:0000313" key="3">
    <source>
        <dbReference type="EMBL" id="CAD8143170.1"/>
    </source>
</evidence>
<feature type="region of interest" description="Disordered" evidence="1">
    <location>
        <begin position="286"/>
        <end position="349"/>
    </location>
</feature>
<proteinExistence type="predicted"/>
<dbReference type="PANTHER" id="PTHR46653">
    <property type="entry name" value="SPECIFICITY PROTEIN PHOSPHATASE, PUTATIVE-RELATED"/>
    <property type="match status" value="1"/>
</dbReference>
<dbReference type="Proteomes" id="UP000683925">
    <property type="component" value="Unassembled WGS sequence"/>
</dbReference>
<feature type="compositionally biased region" description="Polar residues" evidence="1">
    <location>
        <begin position="295"/>
        <end position="307"/>
    </location>
</feature>
<evidence type="ECO:0000259" key="2">
    <source>
        <dbReference type="SMART" id="SM00195"/>
    </source>
</evidence>
<dbReference type="AlphaFoldDB" id="A0A8S1STB0"/>
<feature type="compositionally biased region" description="Low complexity" evidence="1">
    <location>
        <begin position="256"/>
        <end position="271"/>
    </location>
</feature>
<dbReference type="OrthoDB" id="10252009at2759"/>
<dbReference type="SMART" id="SM00195">
    <property type="entry name" value="DSPc"/>
    <property type="match status" value="1"/>
</dbReference>
<feature type="region of interest" description="Disordered" evidence="1">
    <location>
        <begin position="249"/>
        <end position="271"/>
    </location>
</feature>
<dbReference type="EMBL" id="CAJJDP010000014">
    <property type="protein sequence ID" value="CAD8143170.1"/>
    <property type="molecule type" value="Genomic_DNA"/>
</dbReference>
<gene>
    <name evidence="3" type="ORF">POCTA_138.1.T0140367</name>
</gene>
<dbReference type="OMA" id="SFPWIDN"/>
<evidence type="ECO:0000256" key="1">
    <source>
        <dbReference type="SAM" id="MobiDB-lite"/>
    </source>
</evidence>
<feature type="domain" description="Tyrosine-protein phosphatase" evidence="2">
    <location>
        <begin position="7"/>
        <end position="154"/>
    </location>
</feature>
<comment type="caution">
    <text evidence="3">The sequence shown here is derived from an EMBL/GenBank/DDBJ whole genome shotgun (WGS) entry which is preliminary data.</text>
</comment>
<dbReference type="CDD" id="cd14498">
    <property type="entry name" value="DSP"/>
    <property type="match status" value="1"/>
</dbReference>
<organism evidence="3 4">
    <name type="scientific">Paramecium octaurelia</name>
    <dbReference type="NCBI Taxonomy" id="43137"/>
    <lineage>
        <taxon>Eukaryota</taxon>
        <taxon>Sar</taxon>
        <taxon>Alveolata</taxon>
        <taxon>Ciliophora</taxon>
        <taxon>Intramacronucleata</taxon>
        <taxon>Oligohymenophorea</taxon>
        <taxon>Peniculida</taxon>
        <taxon>Parameciidae</taxon>
        <taxon>Paramecium</taxon>
    </lineage>
</organism>
<protein>
    <recommendedName>
        <fullName evidence="2">Tyrosine-protein phosphatase domain-containing protein</fullName>
    </recommendedName>
</protein>